<organism evidence="1 2">
    <name type="scientific">Vibrio astriarenae</name>
    <dbReference type="NCBI Taxonomy" id="1481923"/>
    <lineage>
        <taxon>Bacteria</taxon>
        <taxon>Pseudomonadati</taxon>
        <taxon>Pseudomonadota</taxon>
        <taxon>Gammaproteobacteria</taxon>
        <taxon>Vibrionales</taxon>
        <taxon>Vibrionaceae</taxon>
        <taxon>Vibrio</taxon>
    </lineage>
</organism>
<protein>
    <submittedName>
        <fullName evidence="1">Uncharacterized protein</fullName>
    </submittedName>
</protein>
<dbReference type="EMBL" id="CP047475">
    <property type="protein sequence ID" value="QIA64020.1"/>
    <property type="molecule type" value="Genomic_DNA"/>
</dbReference>
<evidence type="ECO:0000313" key="1">
    <source>
        <dbReference type="EMBL" id="QIA64020.1"/>
    </source>
</evidence>
<dbReference type="KEGG" id="vas:GT360_11095"/>
<dbReference type="AlphaFoldDB" id="A0A7Z2T4A4"/>
<proteinExistence type="predicted"/>
<dbReference type="RefSeq" id="WP_164648929.1">
    <property type="nucleotide sequence ID" value="NZ_CP047475.1"/>
</dbReference>
<dbReference type="Proteomes" id="UP000464262">
    <property type="component" value="Chromosome 1"/>
</dbReference>
<gene>
    <name evidence="1" type="ORF">GT360_11095</name>
</gene>
<reference evidence="1 2" key="1">
    <citation type="submission" date="2020-01" db="EMBL/GenBank/DDBJ databases">
        <title>Whole genome and functional gene identification of agarase of Vibrio HN897.</title>
        <authorList>
            <person name="Liu Y."/>
            <person name="Zhao Z."/>
        </authorList>
    </citation>
    <scope>NUCLEOTIDE SEQUENCE [LARGE SCALE GENOMIC DNA]</scope>
    <source>
        <strain evidence="1 2">HN897</strain>
    </source>
</reference>
<name>A0A7Z2T4A4_9VIBR</name>
<accession>A0A7Z2T4A4</accession>
<evidence type="ECO:0000313" key="2">
    <source>
        <dbReference type="Proteomes" id="UP000464262"/>
    </source>
</evidence>
<keyword evidence="2" id="KW-1185">Reference proteome</keyword>
<sequence>MNKKTYSPKWPIDAFISINEIACAWLFVEYDIQEHDYDLVCWENHGDYCGNPAYRYAFNQIKQLVYQAAANNELEYTVYGEAPKQNETINTNHLTFSRSAIRTWLQAQYPHIKPKKYFPEIFATQESKDLKIKELESIIEEKNHCLSEAEKWWYKSQKEMQNLKDSLEHATNELALAKKHMTPDQRKLKSLNHQLAVLVRLLTKPSSAHETPPFQSQNKVIEAIQSDYCDVKVQGLGQRTLEKNIAFASEELDIALTQ</sequence>